<dbReference type="InterPro" id="IPR016181">
    <property type="entry name" value="Acyl_CoA_acyltransferase"/>
</dbReference>
<dbReference type="PANTHER" id="PTHR41373:SF1">
    <property type="entry name" value="PHOSPHATIDYLGLYCEROL LYSYLTRANSFERASE C-TERMINAL DOMAIN-CONTAINING PROTEIN"/>
    <property type="match status" value="1"/>
</dbReference>
<dbReference type="InterPro" id="IPR016732">
    <property type="entry name" value="UCP018688"/>
</dbReference>
<evidence type="ECO:0000259" key="1">
    <source>
        <dbReference type="Pfam" id="PF09924"/>
    </source>
</evidence>
<comment type="caution">
    <text evidence="2">The sequence shown here is derived from an EMBL/GenBank/DDBJ whole genome shotgun (WGS) entry which is preliminary data.</text>
</comment>
<organism evidence="2">
    <name type="scientific">bioreactor metagenome</name>
    <dbReference type="NCBI Taxonomy" id="1076179"/>
    <lineage>
        <taxon>unclassified sequences</taxon>
        <taxon>metagenomes</taxon>
        <taxon>ecological metagenomes</taxon>
    </lineage>
</organism>
<protein>
    <recommendedName>
        <fullName evidence="1">Phosphatidylglycerol lysyltransferase C-terminal domain-containing protein</fullName>
    </recommendedName>
</protein>
<dbReference type="Pfam" id="PF09924">
    <property type="entry name" value="LPG_synthase_C"/>
    <property type="match status" value="1"/>
</dbReference>
<reference evidence="2" key="1">
    <citation type="submission" date="2019-08" db="EMBL/GenBank/DDBJ databases">
        <authorList>
            <person name="Kucharzyk K."/>
            <person name="Murdoch R.W."/>
            <person name="Higgins S."/>
            <person name="Loffler F."/>
        </authorList>
    </citation>
    <scope>NUCLEOTIDE SEQUENCE</scope>
</reference>
<sequence>MLEFKKIELSDKEWVDRLLSLSDYRGAEYNFTNLFIWDVVYKSEIGRFRDFFLLRAGTPGEYYYLYPAGRGDRREVIEELMEDASREDCNLSLIGLTRETKGELEKMFPGKFRYTAIRDSFDYIYEAEKMMTLSGKKLQPKRNHLNYFVSNYNWTYEDLTPDKVEEVREFSHEWCRRNECKSVDTLALESCAVEKCLNNYGSLNLKGGILRVDGQIVGYTIGEALNSDTIVVHVEKAFQEFRGAYQFINREFIKKNAPGFQYVNREDDIGDEGLRKAKESYYPIFMHEKFTATLF</sequence>
<dbReference type="InterPro" id="IPR024320">
    <property type="entry name" value="LPG_synthase_C"/>
</dbReference>
<feature type="domain" description="Phosphatidylglycerol lysyltransferase C-terminal" evidence="1">
    <location>
        <begin position="23"/>
        <end position="292"/>
    </location>
</feature>
<dbReference type="EMBL" id="VSSQ01002105">
    <property type="protein sequence ID" value="MPM13340.1"/>
    <property type="molecule type" value="Genomic_DNA"/>
</dbReference>
<evidence type="ECO:0000313" key="2">
    <source>
        <dbReference type="EMBL" id="MPM13340.1"/>
    </source>
</evidence>
<accession>A0A644XAV7</accession>
<name>A0A644XAV7_9ZZZZ</name>
<proteinExistence type="predicted"/>
<dbReference type="Gene3D" id="3.40.630.30">
    <property type="match status" value="1"/>
</dbReference>
<dbReference type="SUPFAM" id="SSF55729">
    <property type="entry name" value="Acyl-CoA N-acyltransferases (Nat)"/>
    <property type="match status" value="2"/>
</dbReference>
<gene>
    <name evidence="2" type="ORF">SDC9_59697</name>
</gene>
<dbReference type="PIRSF" id="PIRSF018688">
    <property type="entry name" value="UCP018688"/>
    <property type="match status" value="1"/>
</dbReference>
<dbReference type="PANTHER" id="PTHR41373">
    <property type="entry name" value="DUF2156 DOMAIN-CONTAINING PROTEIN"/>
    <property type="match status" value="1"/>
</dbReference>
<dbReference type="AlphaFoldDB" id="A0A644XAV7"/>